<dbReference type="AlphaFoldDB" id="A0A382XQZ7"/>
<reference evidence="2" key="1">
    <citation type="submission" date="2018-05" db="EMBL/GenBank/DDBJ databases">
        <authorList>
            <person name="Lanie J.A."/>
            <person name="Ng W.-L."/>
            <person name="Kazmierczak K.M."/>
            <person name="Andrzejewski T.M."/>
            <person name="Davidsen T.M."/>
            <person name="Wayne K.J."/>
            <person name="Tettelin H."/>
            <person name="Glass J.I."/>
            <person name="Rusch D."/>
            <person name="Podicherti R."/>
            <person name="Tsui H.-C.T."/>
            <person name="Winkler M.E."/>
        </authorList>
    </citation>
    <scope>NUCLEOTIDE SEQUENCE</scope>
</reference>
<dbReference type="InterPro" id="IPR045031">
    <property type="entry name" value="DHP_synth-like"/>
</dbReference>
<dbReference type="GO" id="GO:0005829">
    <property type="term" value="C:cytosol"/>
    <property type="evidence" value="ECO:0007669"/>
    <property type="project" value="TreeGrafter"/>
</dbReference>
<dbReference type="PROSITE" id="PS00792">
    <property type="entry name" value="DHPS_1"/>
    <property type="match status" value="1"/>
</dbReference>
<evidence type="ECO:0000313" key="2">
    <source>
        <dbReference type="EMBL" id="SVD73269.1"/>
    </source>
</evidence>
<sequence length="142" mass="16426">MPIINGIEYIPKNINEIPYEIINFGNFWLKPNIISFKKSFPNQDQIDLVWRDKDKFKAQSLSIKEVNQIAIQIGGLFSERFNNLFKNKQKFQNLSMNNIKVMGILNITPDSFSDGGKFFDEKKAIEHAEFMKENGAHIIDIG</sequence>
<dbReference type="PROSITE" id="PS50972">
    <property type="entry name" value="PTERIN_BINDING"/>
    <property type="match status" value="1"/>
</dbReference>
<evidence type="ECO:0000259" key="1">
    <source>
        <dbReference type="PROSITE" id="PS50972"/>
    </source>
</evidence>
<dbReference type="Pfam" id="PF00809">
    <property type="entry name" value="Pterin_bind"/>
    <property type="match status" value="1"/>
</dbReference>
<dbReference type="EMBL" id="UINC01169631">
    <property type="protein sequence ID" value="SVD73269.1"/>
    <property type="molecule type" value="Genomic_DNA"/>
</dbReference>
<name>A0A382XQZ7_9ZZZZ</name>
<organism evidence="2">
    <name type="scientific">marine metagenome</name>
    <dbReference type="NCBI Taxonomy" id="408172"/>
    <lineage>
        <taxon>unclassified sequences</taxon>
        <taxon>metagenomes</taxon>
        <taxon>ecological metagenomes</taxon>
    </lineage>
</organism>
<feature type="non-terminal residue" evidence="2">
    <location>
        <position position="142"/>
    </location>
</feature>
<dbReference type="InterPro" id="IPR011005">
    <property type="entry name" value="Dihydropteroate_synth-like_sf"/>
</dbReference>
<proteinExistence type="predicted"/>
<dbReference type="GO" id="GO:0004156">
    <property type="term" value="F:dihydropteroate synthase activity"/>
    <property type="evidence" value="ECO:0007669"/>
    <property type="project" value="TreeGrafter"/>
</dbReference>
<dbReference type="Gene3D" id="3.20.20.20">
    <property type="entry name" value="Dihydropteroate synthase-like"/>
    <property type="match status" value="1"/>
</dbReference>
<dbReference type="GO" id="GO:0046654">
    <property type="term" value="P:tetrahydrofolate biosynthetic process"/>
    <property type="evidence" value="ECO:0007669"/>
    <property type="project" value="TreeGrafter"/>
</dbReference>
<protein>
    <recommendedName>
        <fullName evidence="1">Pterin-binding domain-containing protein</fullName>
    </recommendedName>
</protein>
<feature type="domain" description="Pterin-binding" evidence="1">
    <location>
        <begin position="99"/>
        <end position="142"/>
    </location>
</feature>
<dbReference type="InterPro" id="IPR000489">
    <property type="entry name" value="Pterin-binding_dom"/>
</dbReference>
<dbReference type="PANTHER" id="PTHR20941:SF1">
    <property type="entry name" value="FOLIC ACID SYNTHESIS PROTEIN FOL1"/>
    <property type="match status" value="1"/>
</dbReference>
<accession>A0A382XQZ7</accession>
<gene>
    <name evidence="2" type="ORF">METZ01_LOCUS426123</name>
</gene>
<dbReference type="PANTHER" id="PTHR20941">
    <property type="entry name" value="FOLATE SYNTHESIS PROTEINS"/>
    <property type="match status" value="1"/>
</dbReference>
<dbReference type="SUPFAM" id="SSF51717">
    <property type="entry name" value="Dihydropteroate synthetase-like"/>
    <property type="match status" value="1"/>
</dbReference>